<accession>A0A834K5N8</accession>
<gene>
    <name evidence="2" type="ORF">HZH66_005872</name>
</gene>
<evidence type="ECO:0000256" key="1">
    <source>
        <dbReference type="SAM" id="MobiDB-lite"/>
    </source>
</evidence>
<reference evidence="2" key="1">
    <citation type="journal article" date="2020" name="G3 (Bethesda)">
        <title>High-Quality Assemblies for Three Invasive Social Wasps from the &lt;i&gt;Vespula&lt;/i&gt; Genus.</title>
        <authorList>
            <person name="Harrop T.W.R."/>
            <person name="Guhlin J."/>
            <person name="McLaughlin G.M."/>
            <person name="Permina E."/>
            <person name="Stockwell P."/>
            <person name="Gilligan J."/>
            <person name="Le Lec M.F."/>
            <person name="Gruber M.A.M."/>
            <person name="Quinn O."/>
            <person name="Lovegrove M."/>
            <person name="Duncan E.J."/>
            <person name="Remnant E.J."/>
            <person name="Van Eeckhoven J."/>
            <person name="Graham B."/>
            <person name="Knapp R.A."/>
            <person name="Langford K.W."/>
            <person name="Kronenberg Z."/>
            <person name="Press M.O."/>
            <person name="Eacker S.M."/>
            <person name="Wilson-Rankin E.E."/>
            <person name="Purcell J."/>
            <person name="Lester P.J."/>
            <person name="Dearden P.K."/>
        </authorList>
    </citation>
    <scope>NUCLEOTIDE SEQUENCE</scope>
    <source>
        <strain evidence="2">Marl-1</strain>
    </source>
</reference>
<evidence type="ECO:0000313" key="3">
    <source>
        <dbReference type="Proteomes" id="UP000614350"/>
    </source>
</evidence>
<feature type="region of interest" description="Disordered" evidence="1">
    <location>
        <begin position="16"/>
        <end position="58"/>
    </location>
</feature>
<comment type="caution">
    <text evidence="2">The sequence shown here is derived from an EMBL/GenBank/DDBJ whole genome shotgun (WGS) entry which is preliminary data.</text>
</comment>
<sequence length="339" mass="37260">MHDFWSKNESHVILLDSSNSSSNSNSSNNSSNSSSSSSSRNRSKSTCARDATHGYCGGPPSLPRIADLEVHDAPPTITTTTTISTSTTTTITTNVLIDIARCSFSVIKIGIERVHGTFALARPIQIPMRALSVNLVQDDGTGGKGRSDNGIISRKCFGVWVELQGGEAPWRQQAKYIYPRQPLRENVKTTWPTPVILPATLCSVSGDRYTWLSSHFPVSSLTTSTRFYRSSWSVESLAVENDRKVAKSYAEGLSAVRATNVESRSLRKEHQREITATANCLDKIFKILPSRLRMALARATVTATVAYESEGGGRRAIFQTLKFNKTPPPLPRSCCWMRV</sequence>
<keyword evidence="3" id="KW-1185">Reference proteome</keyword>
<dbReference type="AlphaFoldDB" id="A0A834K5N8"/>
<feature type="compositionally biased region" description="Low complexity" evidence="1">
    <location>
        <begin position="17"/>
        <end position="40"/>
    </location>
</feature>
<organism evidence="2 3">
    <name type="scientific">Vespula vulgaris</name>
    <name type="common">Yellow jacket</name>
    <name type="synonym">Wasp</name>
    <dbReference type="NCBI Taxonomy" id="7454"/>
    <lineage>
        <taxon>Eukaryota</taxon>
        <taxon>Metazoa</taxon>
        <taxon>Ecdysozoa</taxon>
        <taxon>Arthropoda</taxon>
        <taxon>Hexapoda</taxon>
        <taxon>Insecta</taxon>
        <taxon>Pterygota</taxon>
        <taxon>Neoptera</taxon>
        <taxon>Endopterygota</taxon>
        <taxon>Hymenoptera</taxon>
        <taxon>Apocrita</taxon>
        <taxon>Aculeata</taxon>
        <taxon>Vespoidea</taxon>
        <taxon>Vespidae</taxon>
        <taxon>Vespinae</taxon>
        <taxon>Vespula</taxon>
    </lineage>
</organism>
<protein>
    <submittedName>
        <fullName evidence="2">Uncharacterized protein</fullName>
    </submittedName>
</protein>
<dbReference type="EMBL" id="JACSEA010000005">
    <property type="protein sequence ID" value="KAF7400688.1"/>
    <property type="molecule type" value="Genomic_DNA"/>
</dbReference>
<proteinExistence type="predicted"/>
<evidence type="ECO:0000313" key="2">
    <source>
        <dbReference type="EMBL" id="KAF7400688.1"/>
    </source>
</evidence>
<dbReference type="Proteomes" id="UP000614350">
    <property type="component" value="Unassembled WGS sequence"/>
</dbReference>
<name>A0A834K5N8_VESVU</name>